<dbReference type="InterPro" id="IPR000537">
    <property type="entry name" value="UbiA_prenyltransferase"/>
</dbReference>
<sequence length="255" mass="28890">SFVYLLRPHHWVKNLIIFAPPVFYPSNVSFLTWLDAILVFICFCFSSSTVYVINDLLDADRDKFDTRTSNRPIANGIISKQTGIIISIALFIISCITTLVLVPQSIWIIIFYITINILYSIKLKFIAGLDVSVISIGFILRIMAGGIATSIEQSYWTIIIVGFAALSLALGKRLGQVNETNDKFVIKWNKNILLIISILSIIFTVISYILFSFDTDVISRHQNNYIWISIAPIILIFVRYFRLCQSGKYSGDPTL</sequence>
<dbReference type="InterPro" id="IPR044878">
    <property type="entry name" value="UbiA_sf"/>
</dbReference>
<dbReference type="Gene3D" id="1.10.357.140">
    <property type="entry name" value="UbiA prenyltransferase"/>
    <property type="match status" value="1"/>
</dbReference>
<feature type="transmembrane region" description="Helical" evidence="5">
    <location>
        <begin position="73"/>
        <end position="93"/>
    </location>
</feature>
<feature type="non-terminal residue" evidence="6">
    <location>
        <position position="255"/>
    </location>
</feature>
<protein>
    <submittedName>
        <fullName evidence="6">Uncharacterized protein</fullName>
    </submittedName>
</protein>
<dbReference type="GO" id="GO:0009247">
    <property type="term" value="P:glycolipid biosynthetic process"/>
    <property type="evidence" value="ECO:0007669"/>
    <property type="project" value="TreeGrafter"/>
</dbReference>
<dbReference type="PANTHER" id="PTHR11048">
    <property type="entry name" value="PRENYLTRANSFERASES"/>
    <property type="match status" value="1"/>
</dbReference>
<evidence type="ECO:0000256" key="1">
    <source>
        <dbReference type="ARBA" id="ARBA00004141"/>
    </source>
</evidence>
<evidence type="ECO:0000256" key="3">
    <source>
        <dbReference type="ARBA" id="ARBA00022989"/>
    </source>
</evidence>
<dbReference type="Pfam" id="PF01040">
    <property type="entry name" value="UbiA"/>
    <property type="match status" value="1"/>
</dbReference>
<feature type="transmembrane region" description="Helical" evidence="5">
    <location>
        <begin position="99"/>
        <end position="119"/>
    </location>
</feature>
<dbReference type="PANTHER" id="PTHR11048:SF5">
    <property type="entry name" value="DECAPRENYL-PHOSPHATE PHOSPHORIBOSYLTRANSFERASE"/>
    <property type="match status" value="1"/>
</dbReference>
<feature type="transmembrane region" description="Helical" evidence="5">
    <location>
        <begin position="225"/>
        <end position="241"/>
    </location>
</feature>
<gene>
    <name evidence="6" type="ORF">METZ01_LOCUS451764</name>
</gene>
<dbReference type="AlphaFoldDB" id="A0A382ZUD9"/>
<proteinExistence type="predicted"/>
<keyword evidence="2 5" id="KW-0812">Transmembrane</keyword>
<feature type="transmembrane region" description="Helical" evidence="5">
    <location>
        <begin position="126"/>
        <end position="148"/>
    </location>
</feature>
<feature type="transmembrane region" description="Helical" evidence="5">
    <location>
        <begin position="30"/>
        <end position="53"/>
    </location>
</feature>
<evidence type="ECO:0000256" key="2">
    <source>
        <dbReference type="ARBA" id="ARBA00022692"/>
    </source>
</evidence>
<evidence type="ECO:0000313" key="6">
    <source>
        <dbReference type="EMBL" id="SVD98910.1"/>
    </source>
</evidence>
<feature type="transmembrane region" description="Helical" evidence="5">
    <location>
        <begin position="154"/>
        <end position="171"/>
    </location>
</feature>
<organism evidence="6">
    <name type="scientific">marine metagenome</name>
    <dbReference type="NCBI Taxonomy" id="408172"/>
    <lineage>
        <taxon>unclassified sequences</taxon>
        <taxon>metagenomes</taxon>
        <taxon>ecological metagenomes</taxon>
    </lineage>
</organism>
<feature type="transmembrane region" description="Helical" evidence="5">
    <location>
        <begin position="192"/>
        <end position="213"/>
    </location>
</feature>
<evidence type="ECO:0000256" key="5">
    <source>
        <dbReference type="SAM" id="Phobius"/>
    </source>
</evidence>
<dbReference type="EMBL" id="UINC01186616">
    <property type="protein sequence ID" value="SVD98910.1"/>
    <property type="molecule type" value="Genomic_DNA"/>
</dbReference>
<keyword evidence="4 5" id="KW-0472">Membrane</keyword>
<dbReference type="GO" id="GO:0005886">
    <property type="term" value="C:plasma membrane"/>
    <property type="evidence" value="ECO:0007669"/>
    <property type="project" value="TreeGrafter"/>
</dbReference>
<reference evidence="6" key="1">
    <citation type="submission" date="2018-05" db="EMBL/GenBank/DDBJ databases">
        <authorList>
            <person name="Lanie J.A."/>
            <person name="Ng W.-L."/>
            <person name="Kazmierczak K.M."/>
            <person name="Andrzejewski T.M."/>
            <person name="Davidsen T.M."/>
            <person name="Wayne K.J."/>
            <person name="Tettelin H."/>
            <person name="Glass J.I."/>
            <person name="Rusch D."/>
            <person name="Podicherti R."/>
            <person name="Tsui H.-C.T."/>
            <person name="Winkler M.E."/>
        </authorList>
    </citation>
    <scope>NUCLEOTIDE SEQUENCE</scope>
</reference>
<comment type="subcellular location">
    <subcellularLocation>
        <location evidence="1">Membrane</location>
        <topology evidence="1">Multi-pass membrane protein</topology>
    </subcellularLocation>
</comment>
<feature type="non-terminal residue" evidence="6">
    <location>
        <position position="1"/>
    </location>
</feature>
<dbReference type="GO" id="GO:0016765">
    <property type="term" value="F:transferase activity, transferring alkyl or aryl (other than methyl) groups"/>
    <property type="evidence" value="ECO:0007669"/>
    <property type="project" value="InterPro"/>
</dbReference>
<evidence type="ECO:0000256" key="4">
    <source>
        <dbReference type="ARBA" id="ARBA00023136"/>
    </source>
</evidence>
<dbReference type="InterPro" id="IPR039653">
    <property type="entry name" value="Prenyltransferase"/>
</dbReference>
<keyword evidence="3 5" id="KW-1133">Transmembrane helix</keyword>
<name>A0A382ZUD9_9ZZZZ</name>
<dbReference type="CDD" id="cd13963">
    <property type="entry name" value="PT_UbiA_2"/>
    <property type="match status" value="1"/>
</dbReference>
<accession>A0A382ZUD9</accession>